<evidence type="ECO:0000256" key="3">
    <source>
        <dbReference type="ARBA" id="ARBA00022801"/>
    </source>
</evidence>
<comment type="similarity">
    <text evidence="7">Belongs to the cyclic nucleotide phosphodiesterase family.</text>
</comment>
<evidence type="ECO:0000256" key="5">
    <source>
        <dbReference type="PIRSR" id="PIRSR623088-2"/>
    </source>
</evidence>
<organism evidence="9 10">
    <name type="scientific">Clytia hemisphaerica</name>
    <dbReference type="NCBI Taxonomy" id="252671"/>
    <lineage>
        <taxon>Eukaryota</taxon>
        <taxon>Metazoa</taxon>
        <taxon>Cnidaria</taxon>
        <taxon>Hydrozoa</taxon>
        <taxon>Hydroidolina</taxon>
        <taxon>Leptothecata</taxon>
        <taxon>Obeliida</taxon>
        <taxon>Clytiidae</taxon>
        <taxon>Clytia</taxon>
    </lineage>
</organism>
<dbReference type="InterPro" id="IPR036971">
    <property type="entry name" value="PDEase_catalytic_dom_sf"/>
</dbReference>
<evidence type="ECO:0000256" key="2">
    <source>
        <dbReference type="ARBA" id="ARBA00022723"/>
    </source>
</evidence>
<dbReference type="EC" id="3.1.4.-" evidence="7"/>
<feature type="binding site" evidence="5">
    <location>
        <position position="602"/>
    </location>
    <ligand>
        <name>AMP</name>
        <dbReference type="ChEBI" id="CHEBI:456215"/>
    </ligand>
</feature>
<dbReference type="AlphaFoldDB" id="A0A7M5XER4"/>
<dbReference type="InterPro" id="IPR023174">
    <property type="entry name" value="PDEase_CS"/>
</dbReference>
<feature type="active site" description="Proton donor" evidence="4">
    <location>
        <position position="563"/>
    </location>
</feature>
<feature type="domain" description="PDEase" evidence="8">
    <location>
        <begin position="484"/>
        <end position="805"/>
    </location>
</feature>
<evidence type="ECO:0000256" key="4">
    <source>
        <dbReference type="PIRSR" id="PIRSR623088-1"/>
    </source>
</evidence>
<dbReference type="Pfam" id="PF00233">
    <property type="entry name" value="PDEase_I"/>
    <property type="match status" value="1"/>
</dbReference>
<keyword evidence="2 6" id="KW-0479">Metal-binding</keyword>
<dbReference type="InterPro" id="IPR002073">
    <property type="entry name" value="PDEase_catalytic_dom"/>
</dbReference>
<dbReference type="CDD" id="cd00077">
    <property type="entry name" value="HDc"/>
    <property type="match status" value="1"/>
</dbReference>
<feature type="binding site" evidence="6">
    <location>
        <position position="602"/>
    </location>
    <ligand>
        <name>Zn(2+)</name>
        <dbReference type="ChEBI" id="CHEBI:29105"/>
        <label>2</label>
    </ligand>
</feature>
<feature type="binding site" evidence="5">
    <location>
        <begin position="563"/>
        <end position="567"/>
    </location>
    <ligand>
        <name>AMP</name>
        <dbReference type="ChEBI" id="CHEBI:456215"/>
    </ligand>
</feature>
<proteinExistence type="inferred from homology"/>
<dbReference type="PROSITE" id="PS00126">
    <property type="entry name" value="PDEASE_I_1"/>
    <property type="match status" value="1"/>
</dbReference>
<evidence type="ECO:0000256" key="7">
    <source>
        <dbReference type="RuleBase" id="RU363067"/>
    </source>
</evidence>
<feature type="binding site" evidence="6">
    <location>
        <position position="601"/>
    </location>
    <ligand>
        <name>Zn(2+)</name>
        <dbReference type="ChEBI" id="CHEBI:29105"/>
        <label>1</label>
    </ligand>
</feature>
<feature type="binding site" evidence="6">
    <location>
        <position position="602"/>
    </location>
    <ligand>
        <name>Zn(2+)</name>
        <dbReference type="ChEBI" id="CHEBI:29105"/>
        <label>1</label>
    </ligand>
</feature>
<dbReference type="OrthoDB" id="295473at2759"/>
<dbReference type="InterPro" id="IPR023088">
    <property type="entry name" value="PDEase"/>
</dbReference>
<dbReference type="Gene3D" id="3.30.450.40">
    <property type="match status" value="2"/>
</dbReference>
<keyword evidence="3 7" id="KW-0378">Hydrolase</keyword>
<dbReference type="GO" id="GO:0007165">
    <property type="term" value="P:signal transduction"/>
    <property type="evidence" value="ECO:0007669"/>
    <property type="project" value="InterPro"/>
</dbReference>
<dbReference type="SUPFAM" id="SSF109604">
    <property type="entry name" value="HD-domain/PDEase-like"/>
    <property type="match status" value="1"/>
</dbReference>
<dbReference type="GeneID" id="136811649"/>
<dbReference type="InterPro" id="IPR003018">
    <property type="entry name" value="GAF"/>
</dbReference>
<evidence type="ECO:0000256" key="6">
    <source>
        <dbReference type="PIRSR" id="PIRSR623088-3"/>
    </source>
</evidence>
<dbReference type="PRINTS" id="PR00387">
    <property type="entry name" value="PDIESTERASE1"/>
</dbReference>
<dbReference type="Proteomes" id="UP000594262">
    <property type="component" value="Unplaced"/>
</dbReference>
<evidence type="ECO:0000259" key="8">
    <source>
        <dbReference type="PROSITE" id="PS51845"/>
    </source>
</evidence>
<reference evidence="9" key="1">
    <citation type="submission" date="2021-01" db="UniProtKB">
        <authorList>
            <consortium name="EnsemblMetazoa"/>
        </authorList>
    </citation>
    <scope>IDENTIFICATION</scope>
</reference>
<evidence type="ECO:0000256" key="1">
    <source>
        <dbReference type="ARBA" id="ARBA00022535"/>
    </source>
</evidence>
<dbReference type="PANTHER" id="PTHR11347">
    <property type="entry name" value="CYCLIC NUCLEOTIDE PHOSPHODIESTERASE"/>
    <property type="match status" value="1"/>
</dbReference>
<dbReference type="SMART" id="SM00471">
    <property type="entry name" value="HDc"/>
    <property type="match status" value="1"/>
</dbReference>
<dbReference type="GO" id="GO:0046872">
    <property type="term" value="F:metal ion binding"/>
    <property type="evidence" value="ECO:0007669"/>
    <property type="project" value="UniProtKB-KW"/>
</dbReference>
<protein>
    <recommendedName>
        <fullName evidence="7">Phosphodiesterase</fullName>
        <ecNumber evidence="7">3.1.4.-</ecNumber>
    </recommendedName>
</protein>
<dbReference type="RefSeq" id="XP_066924375.1">
    <property type="nucleotide sequence ID" value="XM_067068274.1"/>
</dbReference>
<dbReference type="SUPFAM" id="SSF55781">
    <property type="entry name" value="GAF domain-like"/>
    <property type="match status" value="2"/>
</dbReference>
<feature type="binding site" evidence="6">
    <location>
        <position position="712"/>
    </location>
    <ligand>
        <name>Zn(2+)</name>
        <dbReference type="ChEBI" id="CHEBI:29105"/>
        <label>1</label>
    </ligand>
</feature>
<dbReference type="InterPro" id="IPR003607">
    <property type="entry name" value="HD/PDEase_dom"/>
</dbReference>
<feature type="binding site" evidence="5">
    <location>
        <position position="762"/>
    </location>
    <ligand>
        <name>AMP</name>
        <dbReference type="ChEBI" id="CHEBI:456215"/>
    </ligand>
</feature>
<name>A0A7M5XER4_9CNID</name>
<evidence type="ECO:0000313" key="10">
    <source>
        <dbReference type="Proteomes" id="UP000594262"/>
    </source>
</evidence>
<evidence type="ECO:0000313" key="9">
    <source>
        <dbReference type="EnsemblMetazoa" id="CLYHEMP020893.1"/>
    </source>
</evidence>
<sequence>MSCPSCQVAGRRLPSLPLAYITKSQNRMLCKGVDPTGSEMVCKDSMVQQSSRLKTPSTEINIQEEVMKYLEAHPEKIEEYIEKKATREQLERWLIRKAKSQQRTRDSSAQLGKLRTFSNWKFCVHKDKRKLLEKLTSEINKNKNRSYIINELAESISHAIKANRFNLYLMDQTRMNLMCYTDSSPETWAHQSLATSKTIAAHVGRENNLVYVTEILGDDRFPEGTGRDGLDKSVICYPLSSSHGELYGVVEFIREVTSPTFCEEDLEIACSYLTWGSIAVHYADISIKLEMHSGVLDFVNKCARSIPSISTNCHELLKSVTVFCKERTKSDHFILYLSNDEGSELTSELTDFFILNPSTNENTGKQRSFKQAITEGIPGYVTKTKKLWNVRDAYTDPYFSRVIDKDLGYTTKTILAAPILLNDRCLGVLQFFNKSQGVYNKQDEEMVNLCTSFYSLAIHYVQRNESQRRSENEIAVLKELYCHHTKPRRKELKDVYNSAVLVEIPDDFYKFSFDFYQSANQASKLSFILAKDILEKCQVPYCEKVLVRFLATAKKHYRDMPYHNWCHAFSVAHFAYMILQGCYQNFSRAEVLALFFGSLCHDLDHRGRNNAFYILTDHPISRLYETSTLENHHSYITTQIFAQQECDVFSSLDKDERQEVMNVINHVIIATDLMEYFKNRNILGPIVESGTYDWSNKEHRKLACALIMTNSDLCGSCKPYEISKISAIKVFEEFYSQGDEELKLGFTPIPMFTRKDEMALNQAGFLNAVVMPCVKILKKIIPTLNEVEEDLKTLLDQWEDYAKEEVEQEISAEDIQQLRIPGSKVQENSLSFVRYNKSNLS</sequence>
<dbReference type="Pfam" id="PF01590">
    <property type="entry name" value="GAF"/>
    <property type="match status" value="2"/>
</dbReference>
<dbReference type="InterPro" id="IPR029016">
    <property type="entry name" value="GAF-like_dom_sf"/>
</dbReference>
<feature type="binding site" evidence="5">
    <location>
        <position position="712"/>
    </location>
    <ligand>
        <name>AMP</name>
        <dbReference type="ChEBI" id="CHEBI:456215"/>
    </ligand>
</feature>
<dbReference type="GO" id="GO:0004114">
    <property type="term" value="F:3',5'-cyclic-nucleotide phosphodiesterase activity"/>
    <property type="evidence" value="ECO:0007669"/>
    <property type="project" value="InterPro"/>
</dbReference>
<keyword evidence="1" id="KW-0140">cGMP</keyword>
<keyword evidence="10" id="KW-1185">Reference proteome</keyword>
<feature type="binding site" evidence="6">
    <location>
        <position position="567"/>
    </location>
    <ligand>
        <name>Zn(2+)</name>
        <dbReference type="ChEBI" id="CHEBI:29105"/>
        <label>1</label>
    </ligand>
</feature>
<comment type="cofactor">
    <cofactor evidence="7">
        <name>a divalent metal cation</name>
        <dbReference type="ChEBI" id="CHEBI:60240"/>
    </cofactor>
    <text evidence="7">Binds 2 divalent metal cations per subunit. Site 1 may preferentially bind zinc ions, while site 2 has a preference for magnesium and/or manganese ions.</text>
</comment>
<dbReference type="EnsemblMetazoa" id="CLYHEMT020893.1">
    <property type="protein sequence ID" value="CLYHEMP020893.1"/>
    <property type="gene ID" value="CLYHEMG020893"/>
</dbReference>
<accession>A0A7M5XER4</accession>
<dbReference type="SMART" id="SM00065">
    <property type="entry name" value="GAF"/>
    <property type="match status" value="2"/>
</dbReference>
<dbReference type="PROSITE" id="PS51845">
    <property type="entry name" value="PDEASE_I_2"/>
    <property type="match status" value="1"/>
</dbReference>
<dbReference type="Gene3D" id="1.10.1300.10">
    <property type="entry name" value="3'5'-cyclic nucleotide phosphodiesterase, catalytic domain"/>
    <property type="match status" value="1"/>
</dbReference>